<dbReference type="InterPro" id="IPR036028">
    <property type="entry name" value="SH3-like_dom_sf"/>
</dbReference>
<evidence type="ECO:0000256" key="7">
    <source>
        <dbReference type="ARBA" id="ARBA00022443"/>
    </source>
</evidence>
<dbReference type="Gene3D" id="1.10.840.10">
    <property type="entry name" value="Ras guanine-nucleotide exchange factors catalytic domain"/>
    <property type="match status" value="1"/>
</dbReference>
<feature type="region of interest" description="Disordered" evidence="12">
    <location>
        <begin position="35"/>
        <end position="83"/>
    </location>
</feature>
<dbReference type="Pfam" id="PF23518">
    <property type="entry name" value="WW_2"/>
    <property type="match status" value="1"/>
</dbReference>
<dbReference type="GO" id="GO:0007265">
    <property type="term" value="P:Ras protein signal transduction"/>
    <property type="evidence" value="ECO:0007669"/>
    <property type="project" value="TreeGrafter"/>
</dbReference>
<feature type="compositionally biased region" description="Acidic residues" evidence="12">
    <location>
        <begin position="166"/>
        <end position="179"/>
    </location>
</feature>
<dbReference type="EMBL" id="PDNA01000200">
    <property type="protein sequence ID" value="PGH04420.1"/>
    <property type="molecule type" value="Genomic_DNA"/>
</dbReference>
<feature type="domain" description="N-terminal Ras-GEF" evidence="15">
    <location>
        <begin position="778"/>
        <end position="911"/>
    </location>
</feature>
<evidence type="ECO:0000313" key="17">
    <source>
        <dbReference type="Proteomes" id="UP000224634"/>
    </source>
</evidence>
<evidence type="ECO:0000313" key="16">
    <source>
        <dbReference type="EMBL" id="PGH04420.1"/>
    </source>
</evidence>
<evidence type="ECO:0000256" key="10">
    <source>
        <dbReference type="PROSITE-ProRule" id="PRU00168"/>
    </source>
</evidence>
<dbReference type="CDD" id="cd06224">
    <property type="entry name" value="REM"/>
    <property type="match status" value="1"/>
</dbReference>
<dbReference type="PROSITE" id="PS50002">
    <property type="entry name" value="SH3"/>
    <property type="match status" value="1"/>
</dbReference>
<dbReference type="InterPro" id="IPR036964">
    <property type="entry name" value="RASGEF_cat_dom_sf"/>
</dbReference>
<dbReference type="GO" id="GO:0005085">
    <property type="term" value="F:guanyl-nucleotide exchange factor activity"/>
    <property type="evidence" value="ECO:0007669"/>
    <property type="project" value="UniProtKB-KW"/>
</dbReference>
<dbReference type="InterPro" id="IPR057827">
    <property type="entry name" value="WW_fungi"/>
</dbReference>
<dbReference type="SMART" id="SM00326">
    <property type="entry name" value="SH3"/>
    <property type="match status" value="1"/>
</dbReference>
<dbReference type="Pfam" id="PF00018">
    <property type="entry name" value="SH3_1"/>
    <property type="match status" value="1"/>
</dbReference>
<dbReference type="SUPFAM" id="SSF48366">
    <property type="entry name" value="Ras GEF"/>
    <property type="match status" value="1"/>
</dbReference>
<evidence type="ECO:0000256" key="5">
    <source>
        <dbReference type="ARBA" id="ARBA00017923"/>
    </source>
</evidence>
<dbReference type="PRINTS" id="PR00452">
    <property type="entry name" value="SH3DOMAIN"/>
</dbReference>
<dbReference type="InterPro" id="IPR001452">
    <property type="entry name" value="SH3_domain"/>
</dbReference>
<dbReference type="PROSITE" id="PS00720">
    <property type="entry name" value="RASGEF"/>
    <property type="match status" value="1"/>
</dbReference>
<dbReference type="SMART" id="SM00147">
    <property type="entry name" value="RasGEF"/>
    <property type="match status" value="1"/>
</dbReference>
<dbReference type="FunFam" id="2.30.30.40:FF:000072">
    <property type="entry name" value="Unconventional Myosin IB"/>
    <property type="match status" value="1"/>
</dbReference>
<dbReference type="PANTHER" id="PTHR23113">
    <property type="entry name" value="GUANINE NUCLEOTIDE EXCHANGE FACTOR"/>
    <property type="match status" value="1"/>
</dbReference>
<evidence type="ECO:0000256" key="6">
    <source>
        <dbReference type="ARBA" id="ARBA00018978"/>
    </source>
</evidence>
<gene>
    <name evidence="16" type="ORF">AJ80_08531</name>
</gene>
<evidence type="ECO:0000259" key="15">
    <source>
        <dbReference type="PROSITE" id="PS50212"/>
    </source>
</evidence>
<dbReference type="PROSITE" id="PS50009">
    <property type="entry name" value="RASGEF_CAT"/>
    <property type="match status" value="1"/>
</dbReference>
<dbReference type="Pfam" id="PF25006">
    <property type="entry name" value="DUF7783"/>
    <property type="match status" value="1"/>
</dbReference>
<dbReference type="PANTHER" id="PTHR23113:SF368">
    <property type="entry name" value="CELL DIVISION CONTROL PROTEIN 25"/>
    <property type="match status" value="1"/>
</dbReference>
<feature type="compositionally biased region" description="Polar residues" evidence="12">
    <location>
        <begin position="511"/>
        <end position="526"/>
    </location>
</feature>
<feature type="domain" description="Ras-GEF" evidence="14">
    <location>
        <begin position="947"/>
        <end position="1183"/>
    </location>
</feature>
<evidence type="ECO:0000259" key="14">
    <source>
        <dbReference type="PROSITE" id="PS50009"/>
    </source>
</evidence>
<keyword evidence="8 10" id="KW-0344">Guanine-nucleotide releasing factor</keyword>
<dbReference type="AlphaFoldDB" id="A0A2B7X6C9"/>
<dbReference type="GO" id="GO:0005886">
    <property type="term" value="C:plasma membrane"/>
    <property type="evidence" value="ECO:0007669"/>
    <property type="project" value="TreeGrafter"/>
</dbReference>
<keyword evidence="7 11" id="KW-0728">SH3 domain</keyword>
<dbReference type="Gene3D" id="2.30.30.40">
    <property type="entry name" value="SH3 Domains"/>
    <property type="match status" value="1"/>
</dbReference>
<name>A0A2B7X6C9_POLH7</name>
<comment type="caution">
    <text evidence="16">The sequence shown here is derived from an EMBL/GenBank/DDBJ whole genome shotgun (WGS) entry which is preliminary data.</text>
</comment>
<protein>
    <recommendedName>
        <fullName evidence="5">Class E vacuolar protein-sorting machinery protein HSE1</fullName>
    </recommendedName>
    <alternativeName>
        <fullName evidence="6">Class E vacuolar protein-sorting machinery protein hse1</fullName>
    </alternativeName>
</protein>
<feature type="region of interest" description="Disordered" evidence="12">
    <location>
        <begin position="507"/>
        <end position="539"/>
    </location>
</feature>
<dbReference type="SUPFAM" id="SSF50044">
    <property type="entry name" value="SH3-domain"/>
    <property type="match status" value="1"/>
</dbReference>
<dbReference type="STRING" id="1447883.A0A2B7X6C9"/>
<accession>A0A2B7X6C9</accession>
<evidence type="ECO:0000259" key="13">
    <source>
        <dbReference type="PROSITE" id="PS50002"/>
    </source>
</evidence>
<evidence type="ECO:0000256" key="1">
    <source>
        <dbReference type="ARBA" id="ARBA00002654"/>
    </source>
</evidence>
<dbReference type="Pfam" id="PF00617">
    <property type="entry name" value="RasGEF"/>
    <property type="match status" value="1"/>
</dbReference>
<proteinExistence type="inferred from homology"/>
<feature type="compositionally biased region" description="Polar residues" evidence="12">
    <location>
        <begin position="305"/>
        <end position="316"/>
    </location>
</feature>
<sequence length="1208" mass="134007">MYSQSSVPLTTINSKSVLNTKGGTFAAAAFQYTEDQPSTDDPQYQTHHTYDQNSTTSGRTRGESDGYSTKHTMSLDDGYTSPTESPPALYVRALYNYTADDHTSLSFRQGDIIQVLNQLDTGWWDGVIGDVRGWFPSNYCAVVSGPDDMGPLAHHGHDGDTSAESGTEDEYEDDEDADSDGNLRDEQSILPIEGARGGDQEEAAFWIPQATADGRLFYFNTLTGRSTAELPLETPSSINETGPRDRTNIYVPDQTRPPPELMVGGIDRDEDDYDGSASEAEADSLMHASQGSKRHRRSFVDGVSPATSMDSMNESPISKAHGSMSATHPTSHTATVSTAQHTERPAALSISSTIPRYFLDDPSTTPLTWNKLVTNMRQAIDAYRRAILDGERSQYVSRAEDISDHLRMLLAAGSDTTDNHSGNPSIISTNKALYPHFRDMMSKFSKLVLSSHIAAADWHGPDSDSKCLQEAEGVLHGVFGYVEVARQQRGDDIRRLVPGFVQGSSSGGHWKNNNLGSGDPTSFLDNDNTRDTSDSPSAPFDSNLLKRIEDLKDAVVASARRLEEQLTLKEKIVTPARHATIGDAVCSAGCGVVEKFQPWIATLESLDLSPLGRGLQNPQLQDFSLQKQRAYDGVADLVLSCQAVSAPLSDEWAEFRDDPLETRLANVRAVSRQLEKFMSQIVFSLTLLLEQSPAEGGGSYGSEPPTISKVPAASIGVPSSYPIDGRPMVKPRANMEKAHRFFGDAPPVAVQIPPPEPITPWFLKIDHEDEVFYDVKSDVPQLKCGTLAGLVEQLTRHDKLDTSFNATFLLTYRSFTTASELFEMLVHRFTLQPPYGLSRDELQMWTDQKQILIRIRVVNILKNWFENFWMEPSDETNMRLLSRVHAFVKDAVATTKIPGSSQLLSLVDQRMRGQDPTAKRLVPTMSAHAPTPIVPKNLRKLKFLDIDPTEFARQLTIIMARLYAKVKPTECLNKTWQKKLAPDEPDPASNLKALILHSNQLTNWVAEMILTQTDVRRRAVVVKHFVAVADKCRSLNNFSALTSIISALATAPISRLARTWAQVSAKTNATLEQMRDLIASTKNFAEYREALHLANPPCVPFFGVYLTDLTFIEDGIPSLTQSHLINFNKRAKTAEVIRDIQQYQNAAYQLQPVPELQEYILSNMQAAGDVNSMYDKSLEIEPREREDEKITRYVSFHDPAMFALMGAR</sequence>
<evidence type="ECO:0000256" key="12">
    <source>
        <dbReference type="SAM" id="MobiDB-lite"/>
    </source>
</evidence>
<dbReference type="InterPro" id="IPR019804">
    <property type="entry name" value="Ras_G-nucl-exch_fac_CS"/>
</dbReference>
<evidence type="ECO:0000256" key="4">
    <source>
        <dbReference type="ARBA" id="ARBA00011446"/>
    </source>
</evidence>
<feature type="region of interest" description="Disordered" evidence="12">
    <location>
        <begin position="232"/>
        <end position="344"/>
    </location>
</feature>
<dbReference type="Pfam" id="PF00618">
    <property type="entry name" value="RasGEF_N"/>
    <property type="match status" value="1"/>
</dbReference>
<feature type="compositionally biased region" description="Polar residues" evidence="12">
    <location>
        <begin position="35"/>
        <end position="59"/>
    </location>
</feature>
<evidence type="ECO:0000256" key="11">
    <source>
        <dbReference type="PROSITE-ProRule" id="PRU00192"/>
    </source>
</evidence>
<dbReference type="Pfam" id="PF25008">
    <property type="entry name" value="DUF7784"/>
    <property type="match status" value="1"/>
</dbReference>
<comment type="function">
    <text evidence="1">Component of the ESCRT-0 complex which is the sorting receptor for ubiquitinated cargo proteins at the multivesicular body (MVB).</text>
</comment>
<evidence type="ECO:0000256" key="2">
    <source>
        <dbReference type="ARBA" id="ARBA00004125"/>
    </source>
</evidence>
<comment type="subcellular location">
    <subcellularLocation>
        <location evidence="2">Endosome membrane</location>
        <topology evidence="2">Peripheral membrane protein</topology>
        <orientation evidence="2">Cytoplasmic side</orientation>
    </subcellularLocation>
</comment>
<dbReference type="InterPro" id="IPR008937">
    <property type="entry name" value="Ras-like_GEF"/>
</dbReference>
<reference evidence="16 17" key="1">
    <citation type="submission" date="2017-10" db="EMBL/GenBank/DDBJ databases">
        <title>Comparative genomics in systemic dimorphic fungi from Ajellomycetaceae.</title>
        <authorList>
            <person name="Munoz J.F."/>
            <person name="Mcewen J.G."/>
            <person name="Clay O.K."/>
            <person name="Cuomo C.A."/>
        </authorList>
    </citation>
    <scope>NUCLEOTIDE SEQUENCE [LARGE SCALE GENOMIC DNA]</scope>
    <source>
        <strain evidence="16 17">UAMH7299</strain>
    </source>
</reference>
<organism evidence="16 17">
    <name type="scientific">Polytolypa hystricis (strain UAMH7299)</name>
    <dbReference type="NCBI Taxonomy" id="1447883"/>
    <lineage>
        <taxon>Eukaryota</taxon>
        <taxon>Fungi</taxon>
        <taxon>Dikarya</taxon>
        <taxon>Ascomycota</taxon>
        <taxon>Pezizomycotina</taxon>
        <taxon>Eurotiomycetes</taxon>
        <taxon>Eurotiomycetidae</taxon>
        <taxon>Onygenales</taxon>
        <taxon>Onygenales incertae sedis</taxon>
        <taxon>Polytolypa</taxon>
    </lineage>
</organism>
<evidence type="ECO:0000256" key="3">
    <source>
        <dbReference type="ARBA" id="ARBA00009666"/>
    </source>
</evidence>
<dbReference type="InterPro" id="IPR056685">
    <property type="entry name" value="DUF7783"/>
</dbReference>
<dbReference type="GO" id="GO:0010008">
    <property type="term" value="C:endosome membrane"/>
    <property type="evidence" value="ECO:0007669"/>
    <property type="project" value="UniProtKB-SubCell"/>
</dbReference>
<dbReference type="InterPro" id="IPR001895">
    <property type="entry name" value="RASGEF_cat_dom"/>
</dbReference>
<comment type="subunit">
    <text evidence="4">Component of the ESCRT-0 complex composed of HSE1 and VPS27.</text>
</comment>
<evidence type="ECO:0000256" key="9">
    <source>
        <dbReference type="ARBA" id="ARBA00022753"/>
    </source>
</evidence>
<feature type="domain" description="SH3" evidence="13">
    <location>
        <begin position="86"/>
        <end position="145"/>
    </location>
</feature>
<evidence type="ECO:0000256" key="8">
    <source>
        <dbReference type="ARBA" id="ARBA00022658"/>
    </source>
</evidence>
<dbReference type="InterPro" id="IPR023578">
    <property type="entry name" value="Ras_GEF_dom_sf"/>
</dbReference>
<dbReference type="InterPro" id="IPR056686">
    <property type="entry name" value="DUF7784"/>
</dbReference>
<dbReference type="InterPro" id="IPR000651">
    <property type="entry name" value="Ras-like_Gua-exchang_fac_N"/>
</dbReference>
<dbReference type="Gene3D" id="1.20.870.10">
    <property type="entry name" value="Son of sevenless (SoS) protein Chain: S domain 1"/>
    <property type="match status" value="1"/>
</dbReference>
<feature type="region of interest" description="Disordered" evidence="12">
    <location>
        <begin position="150"/>
        <end position="185"/>
    </location>
</feature>
<dbReference type="CDD" id="cd11883">
    <property type="entry name" value="SH3_Sdc25"/>
    <property type="match status" value="1"/>
</dbReference>
<comment type="similarity">
    <text evidence="3">Belongs to the STAM family.</text>
</comment>
<keyword evidence="17" id="KW-1185">Reference proteome</keyword>
<dbReference type="Proteomes" id="UP000224634">
    <property type="component" value="Unassembled WGS sequence"/>
</dbReference>
<dbReference type="SMART" id="SM00229">
    <property type="entry name" value="RasGEFN"/>
    <property type="match status" value="1"/>
</dbReference>
<feature type="compositionally biased region" description="Polar residues" evidence="12">
    <location>
        <begin position="324"/>
        <end position="340"/>
    </location>
</feature>
<dbReference type="PROSITE" id="PS50212">
    <property type="entry name" value="RASGEF_NTER"/>
    <property type="match status" value="1"/>
</dbReference>
<keyword evidence="9" id="KW-0967">Endosome</keyword>
<dbReference type="CDD" id="cd00155">
    <property type="entry name" value="RasGEF"/>
    <property type="match status" value="1"/>
</dbReference>
<dbReference type="OrthoDB" id="546434at2759"/>